<protein>
    <submittedName>
        <fullName evidence="1">Uncharacterized protein</fullName>
    </submittedName>
</protein>
<name>A0A315Y2J3_RUMFL</name>
<gene>
    <name evidence="1" type="ORF">IE37_00708</name>
</gene>
<comment type="caution">
    <text evidence="1">The sequence shown here is derived from an EMBL/GenBank/DDBJ whole genome shotgun (WGS) entry which is preliminary data.</text>
</comment>
<sequence>MGRPSVGEINTDSIEKKKVMISSLTELPEKSPETIFNLIFSEDGSKEMVKNEPRDKRN</sequence>
<dbReference type="Proteomes" id="UP000245720">
    <property type="component" value="Unassembled WGS sequence"/>
</dbReference>
<dbReference type="AlphaFoldDB" id="A0A315Y2J3"/>
<evidence type="ECO:0000313" key="1">
    <source>
        <dbReference type="EMBL" id="PWJ14722.1"/>
    </source>
</evidence>
<accession>A0A315Y2J3</accession>
<organism evidence="1 2">
    <name type="scientific">Ruminococcus flavefaciens</name>
    <dbReference type="NCBI Taxonomy" id="1265"/>
    <lineage>
        <taxon>Bacteria</taxon>
        <taxon>Bacillati</taxon>
        <taxon>Bacillota</taxon>
        <taxon>Clostridia</taxon>
        <taxon>Eubacteriales</taxon>
        <taxon>Oscillospiraceae</taxon>
        <taxon>Ruminococcus</taxon>
    </lineage>
</organism>
<proteinExistence type="predicted"/>
<dbReference type="EMBL" id="QGDI01000002">
    <property type="protein sequence ID" value="PWJ14722.1"/>
    <property type="molecule type" value="Genomic_DNA"/>
</dbReference>
<dbReference type="RefSeq" id="WP_164169949.1">
    <property type="nucleotide sequence ID" value="NZ_CACVSX010000054.1"/>
</dbReference>
<evidence type="ECO:0000313" key="2">
    <source>
        <dbReference type="Proteomes" id="UP000245720"/>
    </source>
</evidence>
<reference evidence="1 2" key="1">
    <citation type="submission" date="2018-05" db="EMBL/GenBank/DDBJ databases">
        <title>The Hungate 1000. A catalogue of reference genomes from the rumen microbiome.</title>
        <authorList>
            <person name="Kelly W."/>
        </authorList>
    </citation>
    <scope>NUCLEOTIDE SEQUENCE [LARGE SCALE GENOMIC DNA]</scope>
    <source>
        <strain evidence="1 2">SAb67</strain>
    </source>
</reference>